<accession>A0A382UHU4</accession>
<organism evidence="2">
    <name type="scientific">marine metagenome</name>
    <dbReference type="NCBI Taxonomy" id="408172"/>
    <lineage>
        <taxon>unclassified sequences</taxon>
        <taxon>metagenomes</taxon>
        <taxon>ecological metagenomes</taxon>
    </lineage>
</organism>
<sequence length="206" mass="22149">MMGQTLFTNVKIFDGNGKRSYAGEVLLQGNMVKKVTKGQRKIKANGADVIDGAGATLMPGLIEPHAHVCYIDGVALAEIGRMPPEDHMVLALDNARVMLDSGFTGCFSAAGVGESKLRIEIALRDAINSGKFPGPRLLAASPEITSTAGLGDERKHHMYEESVGLIADGADEVRRACRMCVREGVDNLKINISGDEFTRRGHSRQL</sequence>
<feature type="non-terminal residue" evidence="2">
    <location>
        <position position="1"/>
    </location>
</feature>
<dbReference type="InterPro" id="IPR032466">
    <property type="entry name" value="Metal_Hydrolase"/>
</dbReference>
<protein>
    <recommendedName>
        <fullName evidence="1">Amidohydrolase-related domain-containing protein</fullName>
    </recommendedName>
</protein>
<gene>
    <name evidence="2" type="ORF">METZ01_LOCUS386718</name>
</gene>
<dbReference type="GO" id="GO:0016810">
    <property type="term" value="F:hydrolase activity, acting on carbon-nitrogen (but not peptide) bonds"/>
    <property type="evidence" value="ECO:0007669"/>
    <property type="project" value="InterPro"/>
</dbReference>
<evidence type="ECO:0000313" key="2">
    <source>
        <dbReference type="EMBL" id="SVD33864.1"/>
    </source>
</evidence>
<evidence type="ECO:0000259" key="1">
    <source>
        <dbReference type="Pfam" id="PF01979"/>
    </source>
</evidence>
<reference evidence="2" key="1">
    <citation type="submission" date="2018-05" db="EMBL/GenBank/DDBJ databases">
        <authorList>
            <person name="Lanie J.A."/>
            <person name="Ng W.-L."/>
            <person name="Kazmierczak K.M."/>
            <person name="Andrzejewski T.M."/>
            <person name="Davidsen T.M."/>
            <person name="Wayne K.J."/>
            <person name="Tettelin H."/>
            <person name="Glass J.I."/>
            <person name="Rusch D."/>
            <person name="Podicherti R."/>
            <person name="Tsui H.-C.T."/>
            <person name="Winkler M.E."/>
        </authorList>
    </citation>
    <scope>NUCLEOTIDE SEQUENCE</scope>
</reference>
<dbReference type="AlphaFoldDB" id="A0A382UHU4"/>
<name>A0A382UHU4_9ZZZZ</name>
<dbReference type="InterPro" id="IPR051781">
    <property type="entry name" value="Metallo-dep_Hydrolase"/>
</dbReference>
<proteinExistence type="predicted"/>
<dbReference type="SUPFAM" id="SSF51338">
    <property type="entry name" value="Composite domain of metallo-dependent hydrolases"/>
    <property type="match status" value="1"/>
</dbReference>
<dbReference type="SUPFAM" id="SSF51556">
    <property type="entry name" value="Metallo-dependent hydrolases"/>
    <property type="match status" value="1"/>
</dbReference>
<dbReference type="PANTHER" id="PTHR43135:SF3">
    <property type="entry name" value="ALPHA-D-RIBOSE 1-METHYLPHOSPHONATE 5-TRIPHOSPHATE DIPHOSPHATASE"/>
    <property type="match status" value="1"/>
</dbReference>
<dbReference type="Gene3D" id="2.30.40.10">
    <property type="entry name" value="Urease, subunit C, domain 1"/>
    <property type="match status" value="1"/>
</dbReference>
<dbReference type="InterPro" id="IPR006680">
    <property type="entry name" value="Amidohydro-rel"/>
</dbReference>
<dbReference type="EMBL" id="UINC01144387">
    <property type="protein sequence ID" value="SVD33864.1"/>
    <property type="molecule type" value="Genomic_DNA"/>
</dbReference>
<feature type="non-terminal residue" evidence="2">
    <location>
        <position position="206"/>
    </location>
</feature>
<dbReference type="PANTHER" id="PTHR43135">
    <property type="entry name" value="ALPHA-D-RIBOSE 1-METHYLPHOSPHONATE 5-TRIPHOSPHATE DIPHOSPHATASE"/>
    <property type="match status" value="1"/>
</dbReference>
<dbReference type="InterPro" id="IPR011059">
    <property type="entry name" value="Metal-dep_hydrolase_composite"/>
</dbReference>
<feature type="domain" description="Amidohydrolase-related" evidence="1">
    <location>
        <begin position="56"/>
        <end position="185"/>
    </location>
</feature>
<dbReference type="Gene3D" id="3.20.20.140">
    <property type="entry name" value="Metal-dependent hydrolases"/>
    <property type="match status" value="1"/>
</dbReference>
<dbReference type="Pfam" id="PF01979">
    <property type="entry name" value="Amidohydro_1"/>
    <property type="match status" value="1"/>
</dbReference>